<organism evidence="4 5">
    <name type="scientific">Dinoroseobacter shibae (strain DSM 16493 / NCIMB 14021 / DFL 12)</name>
    <dbReference type="NCBI Taxonomy" id="398580"/>
    <lineage>
        <taxon>Bacteria</taxon>
        <taxon>Pseudomonadati</taxon>
        <taxon>Pseudomonadota</taxon>
        <taxon>Alphaproteobacteria</taxon>
        <taxon>Rhodobacterales</taxon>
        <taxon>Roseobacteraceae</taxon>
        <taxon>Dinoroseobacter</taxon>
    </lineage>
</organism>
<proteinExistence type="predicted"/>
<dbReference type="STRING" id="398580.Dshi_0183"/>
<dbReference type="HOGENOM" id="CLU_057823_2_0_5"/>
<evidence type="ECO:0000259" key="3">
    <source>
        <dbReference type="Pfam" id="PF13649"/>
    </source>
</evidence>
<dbReference type="EMBL" id="CP000830">
    <property type="protein sequence ID" value="ABV91932.1"/>
    <property type="molecule type" value="Genomic_DNA"/>
</dbReference>
<dbReference type="Proteomes" id="UP000006833">
    <property type="component" value="Chromosome"/>
</dbReference>
<dbReference type="PANTHER" id="PTHR43861:SF1">
    <property type="entry name" value="TRANS-ACONITATE 2-METHYLTRANSFERASE"/>
    <property type="match status" value="1"/>
</dbReference>
<evidence type="ECO:0000256" key="2">
    <source>
        <dbReference type="ARBA" id="ARBA00022679"/>
    </source>
</evidence>
<reference evidence="5" key="1">
    <citation type="journal article" date="2010" name="ISME J.">
        <title>The complete genome sequence of the algal symbiont Dinoroseobacter shibae: a hitchhiker's guide to life in the sea.</title>
        <authorList>
            <person name="Wagner-Dobler I."/>
            <person name="Ballhausen B."/>
            <person name="Berger M."/>
            <person name="Brinkhoff T."/>
            <person name="Buchholz I."/>
            <person name="Bunk B."/>
            <person name="Cypionka H."/>
            <person name="Daniel R."/>
            <person name="Drepper T."/>
            <person name="Gerdts G."/>
            <person name="Hahnke S."/>
            <person name="Han C."/>
            <person name="Jahn D."/>
            <person name="Kalhoefer D."/>
            <person name="Kiss H."/>
            <person name="Klenk H.P."/>
            <person name="Kyrpides N."/>
            <person name="Liebl W."/>
            <person name="Liesegang H."/>
            <person name="Meincke L."/>
            <person name="Pati A."/>
            <person name="Petersen J."/>
            <person name="Piekarski T."/>
            <person name="Pommerenke C."/>
            <person name="Pradella S."/>
            <person name="Pukall R."/>
            <person name="Rabus R."/>
            <person name="Stackebrandt E."/>
            <person name="Thole S."/>
            <person name="Thompson L."/>
            <person name="Tielen P."/>
            <person name="Tomasch J."/>
            <person name="von Jan M."/>
            <person name="Wanphrut N."/>
            <person name="Wichels A."/>
            <person name="Zech H."/>
            <person name="Simon M."/>
        </authorList>
    </citation>
    <scope>NUCLEOTIDE SEQUENCE [LARGE SCALE GENOMIC DNA]</scope>
    <source>
        <strain evidence="5">DSM 16493 / NCIMB 14021 / DFL 12</strain>
    </source>
</reference>
<dbReference type="OrthoDB" id="9804312at2"/>
<dbReference type="KEGG" id="dsh:Dshi_0183"/>
<keyword evidence="2 4" id="KW-0808">Transferase</keyword>
<dbReference type="eggNOG" id="COG2226">
    <property type="taxonomic scope" value="Bacteria"/>
</dbReference>
<dbReference type="GO" id="GO:0032259">
    <property type="term" value="P:methylation"/>
    <property type="evidence" value="ECO:0007669"/>
    <property type="project" value="UniProtKB-KW"/>
</dbReference>
<accession>A8LLC2</accession>
<dbReference type="SUPFAM" id="SSF53335">
    <property type="entry name" value="S-adenosyl-L-methionine-dependent methyltransferases"/>
    <property type="match status" value="1"/>
</dbReference>
<evidence type="ECO:0000313" key="5">
    <source>
        <dbReference type="Proteomes" id="UP000006833"/>
    </source>
</evidence>
<evidence type="ECO:0000313" key="4">
    <source>
        <dbReference type="EMBL" id="ABV91932.1"/>
    </source>
</evidence>
<keyword evidence="1 4" id="KW-0489">Methyltransferase</keyword>
<dbReference type="InterPro" id="IPR041698">
    <property type="entry name" value="Methyltransf_25"/>
</dbReference>
<dbReference type="RefSeq" id="WP_012176865.1">
    <property type="nucleotide sequence ID" value="NC_009952.1"/>
</dbReference>
<feature type="domain" description="Methyltransferase" evidence="3">
    <location>
        <begin position="43"/>
        <end position="130"/>
    </location>
</feature>
<keyword evidence="5" id="KW-1185">Reference proteome</keyword>
<evidence type="ECO:0000256" key="1">
    <source>
        <dbReference type="ARBA" id="ARBA00022603"/>
    </source>
</evidence>
<dbReference type="Pfam" id="PF13649">
    <property type="entry name" value="Methyltransf_25"/>
    <property type="match status" value="1"/>
</dbReference>
<dbReference type="AlphaFoldDB" id="A8LLC2"/>
<protein>
    <submittedName>
        <fullName evidence="4">Methyltransferase type 11</fullName>
    </submittedName>
</protein>
<dbReference type="InterPro" id="IPR029063">
    <property type="entry name" value="SAM-dependent_MTases_sf"/>
</dbReference>
<sequence>MSDPQTLAVYAREAERYRARFADKGADGHLQAFLDALPAGADVLDLGCGPGRAAALMQAAGHRVVAMDATPEFVAQARALGVDARLARFDDLDAAAAFDGIWANFSLLHAPRAEMPGHLAAIARALRPSGLFHLGLKLGTGEERDALGRFYTYYTDAELQQLLTDAGLTVSHTDFGTGEGLSGRTDPFIIVTSRRVPDA</sequence>
<gene>
    <name evidence="4" type="ordered locus">Dshi_0183</name>
</gene>
<dbReference type="Gene3D" id="3.40.50.150">
    <property type="entry name" value="Vaccinia Virus protein VP39"/>
    <property type="match status" value="1"/>
</dbReference>
<dbReference type="PANTHER" id="PTHR43861">
    <property type="entry name" value="TRANS-ACONITATE 2-METHYLTRANSFERASE-RELATED"/>
    <property type="match status" value="1"/>
</dbReference>
<dbReference type="CDD" id="cd02440">
    <property type="entry name" value="AdoMet_MTases"/>
    <property type="match status" value="1"/>
</dbReference>
<dbReference type="GO" id="GO:0008168">
    <property type="term" value="F:methyltransferase activity"/>
    <property type="evidence" value="ECO:0007669"/>
    <property type="project" value="UniProtKB-KW"/>
</dbReference>
<name>A8LLC2_DINSH</name>